<keyword evidence="1" id="KW-0694">RNA-binding</keyword>
<feature type="domain" description="NusB/RsmB/TIM44" evidence="2">
    <location>
        <begin position="11"/>
        <end position="111"/>
    </location>
</feature>
<dbReference type="Proteomes" id="UP001164481">
    <property type="component" value="Chromosome"/>
</dbReference>
<dbReference type="SUPFAM" id="SSF48013">
    <property type="entry name" value="NusB-like"/>
    <property type="match status" value="1"/>
</dbReference>
<dbReference type="EMBL" id="CP107525">
    <property type="protein sequence ID" value="UZW64745.1"/>
    <property type="molecule type" value="Genomic_DNA"/>
</dbReference>
<evidence type="ECO:0000313" key="4">
    <source>
        <dbReference type="Proteomes" id="UP001164481"/>
    </source>
</evidence>
<dbReference type="GO" id="GO:0003723">
    <property type="term" value="F:RNA binding"/>
    <property type="evidence" value="ECO:0007669"/>
    <property type="project" value="UniProtKB-KW"/>
</dbReference>
<sequence>MTQNKPKTQRQKRIEKIQILYQVELLNLQKDFDFVLNMEPYLDAKQTKEVFVVLKNYDYFKNFLESLLDPSWNWQRLSYMLRAILLNACAEFEFIDARIVINEAVEITKIFFQLTSDTSAKEYNSIEYNLFKFTNALLETYYKTKVKIEAFKSNVK</sequence>
<reference evidence="3" key="2">
    <citation type="submission" date="2022-11" db="EMBL/GenBank/DDBJ databases">
        <title>complete genomes of mycoplasma synoviae ZX313 strain and SD2 strain.</title>
        <authorList>
            <person name="Zhong Q."/>
        </authorList>
    </citation>
    <scope>NUCLEOTIDE SEQUENCE</scope>
    <source>
        <strain evidence="3">SD2</strain>
    </source>
</reference>
<reference evidence="3" key="1">
    <citation type="submission" date="2022-10" db="EMBL/GenBank/DDBJ databases">
        <authorList>
            <person name="Wei X."/>
        </authorList>
    </citation>
    <scope>NUCLEOTIDE SEQUENCE</scope>
    <source>
        <strain evidence="3">SD2</strain>
    </source>
</reference>
<proteinExistence type="predicted"/>
<dbReference type="Pfam" id="PF01029">
    <property type="entry name" value="NusB"/>
    <property type="match status" value="1"/>
</dbReference>
<dbReference type="GO" id="GO:0006355">
    <property type="term" value="P:regulation of DNA-templated transcription"/>
    <property type="evidence" value="ECO:0007669"/>
    <property type="project" value="InterPro"/>
</dbReference>
<evidence type="ECO:0000256" key="1">
    <source>
        <dbReference type="ARBA" id="ARBA00022884"/>
    </source>
</evidence>
<evidence type="ECO:0000259" key="2">
    <source>
        <dbReference type="Pfam" id="PF01029"/>
    </source>
</evidence>
<dbReference type="InterPro" id="IPR035926">
    <property type="entry name" value="NusB-like_sf"/>
</dbReference>
<name>A0AAX3F2N4_MYCSY</name>
<protein>
    <recommendedName>
        <fullName evidence="2">NusB/RsmB/TIM44 domain-containing protein</fullName>
    </recommendedName>
</protein>
<dbReference type="InterPro" id="IPR006027">
    <property type="entry name" value="NusB_RsmB_TIM44"/>
</dbReference>
<evidence type="ECO:0000313" key="3">
    <source>
        <dbReference type="EMBL" id="UZW64745.1"/>
    </source>
</evidence>
<dbReference type="Gene3D" id="1.10.940.10">
    <property type="entry name" value="NusB-like"/>
    <property type="match status" value="1"/>
</dbReference>
<organism evidence="3 4">
    <name type="scientific">Mycoplasmopsis synoviae</name>
    <name type="common">Mycoplasma synoviae</name>
    <dbReference type="NCBI Taxonomy" id="2109"/>
    <lineage>
        <taxon>Bacteria</taxon>
        <taxon>Bacillati</taxon>
        <taxon>Mycoplasmatota</taxon>
        <taxon>Mycoplasmoidales</taxon>
        <taxon>Metamycoplasmataceae</taxon>
        <taxon>Mycoplasmopsis</taxon>
    </lineage>
</organism>
<dbReference type="AlphaFoldDB" id="A0AAX3F2N4"/>
<accession>A0AAX3F2N4</accession>
<dbReference type="RefSeq" id="WP_154221434.1">
    <property type="nucleotide sequence ID" value="NZ_CP034544.1"/>
</dbReference>
<gene>
    <name evidence="3" type="ORF">OIE46_01595</name>
</gene>